<feature type="domain" description="Fibronectin type-III" evidence="3">
    <location>
        <begin position="525"/>
        <end position="626"/>
    </location>
</feature>
<dbReference type="Pfam" id="PF09294">
    <property type="entry name" value="Interfer-bind"/>
    <property type="match status" value="3"/>
</dbReference>
<proteinExistence type="predicted"/>
<dbReference type="EMBL" id="JANIIK010000113">
    <property type="protein sequence ID" value="KAJ3591602.1"/>
    <property type="molecule type" value="Genomic_DNA"/>
</dbReference>
<evidence type="ECO:0000256" key="1">
    <source>
        <dbReference type="SAM" id="MobiDB-lite"/>
    </source>
</evidence>
<dbReference type="OrthoDB" id="9944680at2759"/>
<feature type="domain" description="Fibronectin type-III" evidence="3">
    <location>
        <begin position="316"/>
        <end position="416"/>
    </location>
</feature>
<keyword evidence="5" id="KW-1185">Reference proteome</keyword>
<evidence type="ECO:0000313" key="4">
    <source>
        <dbReference type="EMBL" id="KAJ3591602.1"/>
    </source>
</evidence>
<dbReference type="PANTHER" id="PTHR20859">
    <property type="entry name" value="INTERFERON/INTERLEUKIN RECEPTOR"/>
    <property type="match status" value="1"/>
</dbReference>
<dbReference type="Pfam" id="PF01108">
    <property type="entry name" value="Tissue_fac"/>
    <property type="match status" value="1"/>
</dbReference>
<dbReference type="InterPro" id="IPR003961">
    <property type="entry name" value="FN3_dom"/>
</dbReference>
<dbReference type="PANTHER" id="PTHR20859:SF85">
    <property type="entry name" value="INTERFERON ALPHA_BETA RECEPTOR 1 ISOFORM X1"/>
    <property type="match status" value="1"/>
</dbReference>
<evidence type="ECO:0000313" key="5">
    <source>
        <dbReference type="Proteomes" id="UP001148018"/>
    </source>
</evidence>
<dbReference type="GO" id="GO:0005886">
    <property type="term" value="C:plasma membrane"/>
    <property type="evidence" value="ECO:0007669"/>
    <property type="project" value="TreeGrafter"/>
</dbReference>
<gene>
    <name evidence="4" type="ORF">NHX12_006735</name>
</gene>
<dbReference type="PROSITE" id="PS50853">
    <property type="entry name" value="FN3"/>
    <property type="match status" value="2"/>
</dbReference>
<keyword evidence="2" id="KW-1133">Transmembrane helix</keyword>
<evidence type="ECO:0000259" key="3">
    <source>
        <dbReference type="PROSITE" id="PS50853"/>
    </source>
</evidence>
<dbReference type="InterPro" id="IPR036116">
    <property type="entry name" value="FN3_sf"/>
</dbReference>
<dbReference type="InterPro" id="IPR015373">
    <property type="entry name" value="Interferon/interleukin_rcp_dom"/>
</dbReference>
<accession>A0A9Q0DS32</accession>
<dbReference type="InterPro" id="IPR013783">
    <property type="entry name" value="Ig-like_fold"/>
</dbReference>
<feature type="transmembrane region" description="Helical" evidence="2">
    <location>
        <begin position="629"/>
        <end position="652"/>
    </location>
</feature>
<reference evidence="4" key="1">
    <citation type="submission" date="2022-07" db="EMBL/GenBank/DDBJ databases">
        <title>Chromosome-level genome of Muraenolepis orangiensis.</title>
        <authorList>
            <person name="Kim J."/>
        </authorList>
    </citation>
    <scope>NUCLEOTIDE SEQUENCE</scope>
    <source>
        <strain evidence="4">KU_S4_2022</strain>
        <tissue evidence="4">Muscle</tissue>
    </source>
</reference>
<keyword evidence="2" id="KW-0472">Membrane</keyword>
<dbReference type="Proteomes" id="UP001148018">
    <property type="component" value="Unassembled WGS sequence"/>
</dbReference>
<feature type="transmembrane region" description="Helical" evidence="2">
    <location>
        <begin position="130"/>
        <end position="151"/>
    </location>
</feature>
<feature type="region of interest" description="Disordered" evidence="1">
    <location>
        <begin position="704"/>
        <end position="758"/>
    </location>
</feature>
<feature type="compositionally biased region" description="Low complexity" evidence="1">
    <location>
        <begin position="721"/>
        <end position="738"/>
    </location>
</feature>
<feature type="region of interest" description="Disordered" evidence="1">
    <location>
        <begin position="772"/>
        <end position="795"/>
    </location>
</feature>
<dbReference type="InterPro" id="IPR050650">
    <property type="entry name" value="Type-II_Cytokine-TF_Rcpt"/>
</dbReference>
<organism evidence="4 5">
    <name type="scientific">Muraenolepis orangiensis</name>
    <name type="common">Patagonian moray cod</name>
    <dbReference type="NCBI Taxonomy" id="630683"/>
    <lineage>
        <taxon>Eukaryota</taxon>
        <taxon>Metazoa</taxon>
        <taxon>Chordata</taxon>
        <taxon>Craniata</taxon>
        <taxon>Vertebrata</taxon>
        <taxon>Euteleostomi</taxon>
        <taxon>Actinopterygii</taxon>
        <taxon>Neopterygii</taxon>
        <taxon>Teleostei</taxon>
        <taxon>Neoteleostei</taxon>
        <taxon>Acanthomorphata</taxon>
        <taxon>Zeiogadaria</taxon>
        <taxon>Gadariae</taxon>
        <taxon>Gadiformes</taxon>
        <taxon>Muraenolepidoidei</taxon>
        <taxon>Muraenolepididae</taxon>
        <taxon>Muraenolepis</taxon>
    </lineage>
</organism>
<dbReference type="AlphaFoldDB" id="A0A9Q0DS32"/>
<name>A0A9Q0DS32_9TELE</name>
<dbReference type="SMART" id="SM00060">
    <property type="entry name" value="FN3"/>
    <property type="match status" value="4"/>
</dbReference>
<protein>
    <recommendedName>
        <fullName evidence="3">Fibronectin type-III domain-containing protein</fullName>
    </recommendedName>
</protein>
<sequence length="795" mass="88566">MKNPWDRYQARVQAYDPAGSASDWVTSRLFQPIANSCGNCLVLQVTPPATCKQLLDHYRRLLLFVRRTRDGAQFHMSVDYEEKTVIGYLEPGVEYCVTVSMATYSSRKSAPAESCCAFTSPPRTSGSVHLILSLLAVFCLLFFVLLGLLVFTDLSSRLLHHSAAARREAIPPAPFNTRQWVDYVQGQVVVLFTITITMENLLTFITMLCCAPKGLLGVLEGPRQVLMTSYNMDMVLRWDPPLGGAPQLVYTTEYNTTVNSYKPGCTKTRVLHCDFIAVGIHVSPYGTYTGRVRAHRGLESSAWVESGPLTLDVHTVIGPPNVTLYSSGVHMTVNMGDPVFRISQLRRIYNHASYNITYWKEGEEDTAQSLSVQQNPVVLSDLEPWSRYCVKVRIKTERNHQSQESQVTCEKTTQPRAELAPPLNLTMVTMNTQYALHWSHHGRQTIAPKVSFTVHYLASHKWAKKASDPWITVCEKTPDTWCDLTPKNLYFLGLYMLRLRANRGSLHSPWVHKEFCPDKEAALGPPSSVNVAPAGSLLDVKISAPLTSTNGSMRELYTQMYYRVVYWEYTDTRNPDPNIVDTHVNLVTLSELRAWTWYCVSVQSRYDFYNKSSAFTSPHCMQTEGAVPWWQVVLIFLLSVLVVFVVLLLLFCGGFSCYHTVKDTLYPAAQLPLHIQASELICDRFSICTEAVLLEVHMPPMSVSTAPSSGLESDGRHSRQDSGGSTDSGVGSTEGSSGPPRHPRSGLSSGGLEDSWHGPLSTAHLEQVKMEDMGPEPGTAVHSGARDEGIMDMGV</sequence>
<dbReference type="SUPFAM" id="SSF49265">
    <property type="entry name" value="Fibronectin type III"/>
    <property type="match status" value="5"/>
</dbReference>
<dbReference type="Gene3D" id="2.60.40.10">
    <property type="entry name" value="Immunoglobulins"/>
    <property type="match status" value="4"/>
</dbReference>
<comment type="caution">
    <text evidence="4">The sequence shown here is derived from an EMBL/GenBank/DDBJ whole genome shotgun (WGS) entry which is preliminary data.</text>
</comment>
<evidence type="ECO:0000256" key="2">
    <source>
        <dbReference type="SAM" id="Phobius"/>
    </source>
</evidence>
<keyword evidence="2" id="KW-0812">Transmembrane</keyword>
<dbReference type="GO" id="GO:0004896">
    <property type="term" value="F:cytokine receptor activity"/>
    <property type="evidence" value="ECO:0007669"/>
    <property type="project" value="TreeGrafter"/>
</dbReference>